<reference evidence="2" key="1">
    <citation type="submission" date="2014-01" db="EMBL/GenBank/DDBJ databases">
        <authorList>
            <person name="Brown-Elliot B."/>
            <person name="Wallace R."/>
            <person name="Lenaerts A."/>
            <person name="Ordway D."/>
            <person name="DeGroote M.A."/>
            <person name="Parker T."/>
            <person name="Sizemore C."/>
            <person name="Tallon L.J."/>
            <person name="Sadzewicz L.K."/>
            <person name="Sengamalay N."/>
            <person name="Fraser C.M."/>
            <person name="Hine E."/>
            <person name="Shefchek K.A."/>
            <person name="Das S.P."/>
            <person name="Tettelin H."/>
        </authorList>
    </citation>
    <scope>NUCLEOTIDE SEQUENCE [LARGE SCALE GENOMIC DNA]</scope>
    <source>
        <strain evidence="2">4042</strain>
    </source>
</reference>
<sequence length="113" mass="12397">MTSIEQVYAFVYALAAVEESCSLEPDRPFARMIHTGGERATGVHGTHDYSGSLGAAAGYRTIENPVADQSCNAGRRRGHRGVCVERRPRPSGTRRSASTPDRLPEPVKRRTRD</sequence>
<dbReference type="EMBL" id="JAOB01000069">
    <property type="protein sequence ID" value="EUA23343.1"/>
    <property type="molecule type" value="Genomic_DNA"/>
</dbReference>
<organism evidence="2">
    <name type="scientific">Mycobacterium xenopi 4042</name>
    <dbReference type="NCBI Taxonomy" id="1299334"/>
    <lineage>
        <taxon>Bacteria</taxon>
        <taxon>Bacillati</taxon>
        <taxon>Actinomycetota</taxon>
        <taxon>Actinomycetes</taxon>
        <taxon>Mycobacteriales</taxon>
        <taxon>Mycobacteriaceae</taxon>
        <taxon>Mycobacterium</taxon>
    </lineage>
</organism>
<comment type="caution">
    <text evidence="2">The sequence shown here is derived from an EMBL/GenBank/DDBJ whole genome shotgun (WGS) entry which is preliminary data.</text>
</comment>
<gene>
    <name evidence="2" type="ORF">I553_5589</name>
</gene>
<evidence type="ECO:0000256" key="1">
    <source>
        <dbReference type="SAM" id="MobiDB-lite"/>
    </source>
</evidence>
<protein>
    <submittedName>
        <fullName evidence="2">Uncharacterized protein</fullName>
    </submittedName>
</protein>
<name>X7ZXA2_MYCXE</name>
<dbReference type="PATRIC" id="fig|1299334.3.peg.7537"/>
<evidence type="ECO:0000313" key="2">
    <source>
        <dbReference type="EMBL" id="EUA23343.1"/>
    </source>
</evidence>
<proteinExistence type="predicted"/>
<dbReference type="AlphaFoldDB" id="X7ZXA2"/>
<feature type="compositionally biased region" description="Basic and acidic residues" evidence="1">
    <location>
        <begin position="102"/>
        <end position="113"/>
    </location>
</feature>
<accession>X7ZXA2</accession>
<feature type="region of interest" description="Disordered" evidence="1">
    <location>
        <begin position="69"/>
        <end position="113"/>
    </location>
</feature>